<organism evidence="6 7">
    <name type="scientific">SAR86 cluster bacterium SAR86B</name>
    <dbReference type="NCBI Taxonomy" id="1123867"/>
    <lineage>
        <taxon>Bacteria</taxon>
        <taxon>Pseudomonadati</taxon>
        <taxon>Pseudomonadota</taxon>
        <taxon>Gammaproteobacteria</taxon>
        <taxon>SAR86 cluster</taxon>
    </lineage>
</organism>
<evidence type="ECO:0000313" key="7">
    <source>
        <dbReference type="Proteomes" id="UP000010116"/>
    </source>
</evidence>
<dbReference type="InterPro" id="IPR003825">
    <property type="entry name" value="Colicin-V_CvpA"/>
</dbReference>
<evidence type="ECO:0000256" key="1">
    <source>
        <dbReference type="ARBA" id="ARBA00004141"/>
    </source>
</evidence>
<feature type="transmembrane region" description="Helical" evidence="5">
    <location>
        <begin position="6"/>
        <end position="26"/>
    </location>
</feature>
<keyword evidence="4 5" id="KW-0472">Membrane</keyword>
<evidence type="ECO:0000256" key="5">
    <source>
        <dbReference type="SAM" id="Phobius"/>
    </source>
</evidence>
<dbReference type="Pfam" id="PF02674">
    <property type="entry name" value="Colicin_V"/>
    <property type="match status" value="1"/>
</dbReference>
<keyword evidence="2 5" id="KW-0812">Transmembrane</keyword>
<gene>
    <name evidence="6" type="primary">cvpA</name>
    <name evidence="6" type="ORF">NT02SARS_0805</name>
</gene>
<dbReference type="PANTHER" id="PTHR36926:SF1">
    <property type="entry name" value="COLICIN V PRODUCTION PROTEIN"/>
    <property type="match status" value="1"/>
</dbReference>
<protein>
    <submittedName>
        <fullName evidence="6">CvpA family protein</fullName>
    </submittedName>
</protein>
<feature type="transmembrane region" description="Helical" evidence="5">
    <location>
        <begin position="69"/>
        <end position="90"/>
    </location>
</feature>
<dbReference type="Proteomes" id="UP000010116">
    <property type="component" value="Unassembled WGS sequence"/>
</dbReference>
<feature type="transmembrane region" description="Helical" evidence="5">
    <location>
        <begin position="102"/>
        <end position="126"/>
    </location>
</feature>
<dbReference type="HOGENOM" id="CLU_092720_2_3_6"/>
<proteinExistence type="predicted"/>
<evidence type="ECO:0000256" key="2">
    <source>
        <dbReference type="ARBA" id="ARBA00022692"/>
    </source>
</evidence>
<comment type="subcellular location">
    <subcellularLocation>
        <location evidence="1">Membrane</location>
        <topology evidence="1">Multi-pass membrane protein</topology>
    </subcellularLocation>
</comment>
<accession>J5KKL7</accession>
<name>J5KKL7_9GAMM</name>
<sequence>MEGLGFNITDWAILVILVASSLISLSRGFVKEFLSLFLWVFAFIVSVNFEYLVTPQILKFITNPEVAKIISYIVVFLLAIYLGGILIKLISKLIKWSGASGFDKFLGVVFGFIRGAILILVIFLIIPSGVKSSDLVANSKISPIINEYIPKVEAYLKNLLDNKNIIEESIKIIEPVVESVEDSLNEEPTSESNGGDNT</sequence>
<dbReference type="GO" id="GO:0016020">
    <property type="term" value="C:membrane"/>
    <property type="evidence" value="ECO:0007669"/>
    <property type="project" value="UniProtKB-SubCell"/>
</dbReference>
<dbReference type="PANTHER" id="PTHR36926">
    <property type="entry name" value="COLICIN V PRODUCTION PROTEIN"/>
    <property type="match status" value="1"/>
</dbReference>
<dbReference type="GO" id="GO:0009403">
    <property type="term" value="P:toxin biosynthetic process"/>
    <property type="evidence" value="ECO:0007669"/>
    <property type="project" value="InterPro"/>
</dbReference>
<evidence type="ECO:0000313" key="6">
    <source>
        <dbReference type="EMBL" id="EJP72981.1"/>
    </source>
</evidence>
<dbReference type="AlphaFoldDB" id="J5KKL7"/>
<evidence type="ECO:0000256" key="4">
    <source>
        <dbReference type="ARBA" id="ARBA00023136"/>
    </source>
</evidence>
<keyword evidence="3 5" id="KW-1133">Transmembrane helix</keyword>
<reference evidence="6 7" key="1">
    <citation type="journal article" date="2012" name="ISME J.">
        <title>Genomic insights to SAR86, an abundant and uncultivated marine bacterial lineage.</title>
        <authorList>
            <person name="Dupont C.L."/>
            <person name="Rusch D.B."/>
            <person name="Yooseph S."/>
            <person name="Lombardo M.J."/>
            <person name="Richter R.A."/>
            <person name="Valas R."/>
            <person name="Novotny M."/>
            <person name="Yee-Greenbaum J."/>
            <person name="Selengut J.D."/>
            <person name="Haft D.H."/>
            <person name="Halpern A.L."/>
            <person name="Lasken R.S."/>
            <person name="Nealson K."/>
            <person name="Friedman R."/>
            <person name="Venter J.C."/>
        </authorList>
    </citation>
    <scope>NUCLEOTIDE SEQUENCE [LARGE SCALE GENOMIC DNA]</scope>
</reference>
<dbReference type="InterPro" id="IPR052719">
    <property type="entry name" value="CvpA-like"/>
</dbReference>
<feature type="transmembrane region" description="Helical" evidence="5">
    <location>
        <begin position="33"/>
        <end position="49"/>
    </location>
</feature>
<dbReference type="EMBL" id="JH611185">
    <property type="protein sequence ID" value="EJP72981.1"/>
    <property type="molecule type" value="Genomic_DNA"/>
</dbReference>
<evidence type="ECO:0000256" key="3">
    <source>
        <dbReference type="ARBA" id="ARBA00022989"/>
    </source>
</evidence>